<organism evidence="1 2">
    <name type="scientific">Paramormyrops kingsleyae</name>
    <dbReference type="NCBI Taxonomy" id="1676925"/>
    <lineage>
        <taxon>Eukaryota</taxon>
        <taxon>Metazoa</taxon>
        <taxon>Chordata</taxon>
        <taxon>Craniata</taxon>
        <taxon>Vertebrata</taxon>
        <taxon>Euteleostomi</taxon>
        <taxon>Actinopterygii</taxon>
        <taxon>Neopterygii</taxon>
        <taxon>Teleostei</taxon>
        <taxon>Osteoglossocephala</taxon>
        <taxon>Osteoglossomorpha</taxon>
        <taxon>Osteoglossiformes</taxon>
        <taxon>Mormyridae</taxon>
        <taxon>Paramormyrops</taxon>
    </lineage>
</organism>
<protein>
    <submittedName>
        <fullName evidence="1">Uncharacterized protein</fullName>
    </submittedName>
</protein>
<dbReference type="Ensembl" id="ENSPKIT00000008138.1">
    <property type="protein sequence ID" value="ENSPKIP00000027371.1"/>
    <property type="gene ID" value="ENSPKIG00000009467.1"/>
</dbReference>
<dbReference type="GeneTree" id="ENSGT00950000182912"/>
<dbReference type="PANTHER" id="PTHR31025:SF27">
    <property type="entry name" value="SI:CH211-193K19.2-RELATED"/>
    <property type="match status" value="1"/>
</dbReference>
<accession>A0A3B3SBI3</accession>
<reference evidence="1" key="2">
    <citation type="submission" date="2025-09" db="UniProtKB">
        <authorList>
            <consortium name="Ensembl"/>
        </authorList>
    </citation>
    <scope>IDENTIFICATION</scope>
</reference>
<name>A0A3B3SBI3_9TELE</name>
<sequence>MEGLSQDLKEAEKNMGQTLMAVYTVRREGAEATDEPSHVGIVIEGVENVALGCAMFFGLIYALNLSFPDKLKCTFEFIQKTVMNLSGQRLSPKVLALKNKLVQE</sequence>
<evidence type="ECO:0000313" key="2">
    <source>
        <dbReference type="Proteomes" id="UP000261540"/>
    </source>
</evidence>
<dbReference type="AlphaFoldDB" id="A0A3B3SBI3"/>
<keyword evidence="2" id="KW-1185">Reference proteome</keyword>
<dbReference type="Proteomes" id="UP000261540">
    <property type="component" value="Unplaced"/>
</dbReference>
<evidence type="ECO:0000313" key="1">
    <source>
        <dbReference type="Ensembl" id="ENSPKIP00000027371.1"/>
    </source>
</evidence>
<reference evidence="1" key="1">
    <citation type="submission" date="2025-08" db="UniProtKB">
        <authorList>
            <consortium name="Ensembl"/>
        </authorList>
    </citation>
    <scope>IDENTIFICATION</scope>
</reference>
<dbReference type="PANTHER" id="PTHR31025">
    <property type="entry name" value="SI:CH211-196P9.1-RELATED"/>
    <property type="match status" value="1"/>
</dbReference>
<dbReference type="STRING" id="1676925.ENSPKIP00000027371"/>
<proteinExistence type="predicted"/>